<comment type="caution">
    <text evidence="1">The sequence shown here is derived from an EMBL/GenBank/DDBJ whole genome shotgun (WGS) entry which is preliminary data.</text>
</comment>
<dbReference type="EMBL" id="JBFRHK010000004">
    <property type="protein sequence ID" value="MEX3745364.1"/>
    <property type="molecule type" value="Genomic_DNA"/>
</dbReference>
<dbReference type="RefSeq" id="WP_368636251.1">
    <property type="nucleotide sequence ID" value="NZ_JBFRHK010000004.1"/>
</dbReference>
<reference evidence="1 2" key="1">
    <citation type="submission" date="2024-07" db="EMBL/GenBank/DDBJ databases">
        <title>Characterization of a bacterium isolated from hydrolysated instant sea cucumber by whole-genome sequencing and metabolomics.</title>
        <authorList>
            <person name="Luo X."/>
            <person name="Zhang Z."/>
            <person name="Zheng Z."/>
            <person name="Zhang W."/>
            <person name="Ming T."/>
            <person name="Jiao L."/>
            <person name="Su X."/>
            <person name="Kong F."/>
            <person name="Xu J."/>
        </authorList>
    </citation>
    <scope>NUCLEOTIDE SEQUENCE [LARGE SCALE GENOMIC DNA]</scope>
    <source>
        <strain evidence="1 2">XL-2024</strain>
    </source>
</reference>
<dbReference type="Proteomes" id="UP001558534">
    <property type="component" value="Unassembled WGS sequence"/>
</dbReference>
<keyword evidence="2" id="KW-1185">Reference proteome</keyword>
<evidence type="ECO:0000313" key="1">
    <source>
        <dbReference type="EMBL" id="MEX3745364.1"/>
    </source>
</evidence>
<accession>A0ABV3VWU1</accession>
<protein>
    <submittedName>
        <fullName evidence="1">Uncharacterized protein</fullName>
    </submittedName>
</protein>
<gene>
    <name evidence="1" type="ORF">AB1300_09470</name>
</gene>
<evidence type="ECO:0000313" key="2">
    <source>
        <dbReference type="Proteomes" id="UP001558534"/>
    </source>
</evidence>
<proteinExistence type="predicted"/>
<organism evidence="1 2">
    <name type="scientific">Lysinibacillus xylanilyticus</name>
    <dbReference type="NCBI Taxonomy" id="582475"/>
    <lineage>
        <taxon>Bacteria</taxon>
        <taxon>Bacillati</taxon>
        <taxon>Bacillota</taxon>
        <taxon>Bacilli</taxon>
        <taxon>Bacillales</taxon>
        <taxon>Bacillaceae</taxon>
        <taxon>Lysinibacillus</taxon>
    </lineage>
</organism>
<sequence length="76" mass="8936">MHIRRNRFFLWSERGIADKKEKIADKNVRVAVKMLEIAARNPQMEKIPSFYEKEGILIVLTSSNLSVHQVKRQVQD</sequence>
<name>A0ABV3VWU1_9BACI</name>